<dbReference type="EMBL" id="JAPEUR010000260">
    <property type="protein sequence ID" value="KAJ4313364.1"/>
    <property type="molecule type" value="Genomic_DNA"/>
</dbReference>
<gene>
    <name evidence="13" type="primary">HEM14</name>
    <name evidence="13" type="ORF">N0V84_009441</name>
</gene>
<dbReference type="NCBIfam" id="TIGR00562">
    <property type="entry name" value="proto_IX_ox"/>
    <property type="match status" value="1"/>
</dbReference>
<comment type="subcellular location">
    <subcellularLocation>
        <location evidence="11">Mitochondrion inner membrane</location>
    </subcellularLocation>
</comment>
<dbReference type="AlphaFoldDB" id="A0A9W9BI60"/>
<dbReference type="InterPro" id="IPR036188">
    <property type="entry name" value="FAD/NAD-bd_sf"/>
</dbReference>
<comment type="cofactor">
    <cofactor evidence="11">
        <name>FAD</name>
        <dbReference type="ChEBI" id="CHEBI:57692"/>
    </cofactor>
    <text evidence="11">Binds 1 FAD per subunit.</text>
</comment>
<dbReference type="InterPro" id="IPR050464">
    <property type="entry name" value="Zeta_carotene_desat/Oxidored"/>
</dbReference>
<comment type="similarity">
    <text evidence="3 11">Belongs to the protoporphyrinogen/coproporphyrinogen oxidase family. Protoporphyrinogen oxidase subfamily.</text>
</comment>
<dbReference type="EC" id="1.3.3.4" evidence="4 11"/>
<organism evidence="13 14">
    <name type="scientific">Fusarium piperis</name>
    <dbReference type="NCBI Taxonomy" id="1435070"/>
    <lineage>
        <taxon>Eukaryota</taxon>
        <taxon>Fungi</taxon>
        <taxon>Dikarya</taxon>
        <taxon>Ascomycota</taxon>
        <taxon>Pezizomycotina</taxon>
        <taxon>Sordariomycetes</taxon>
        <taxon>Hypocreomycetidae</taxon>
        <taxon>Hypocreales</taxon>
        <taxon>Nectriaceae</taxon>
        <taxon>Fusarium</taxon>
        <taxon>Fusarium solani species complex</taxon>
    </lineage>
</organism>
<comment type="function">
    <text evidence="1 11">Catalyzes the 6-electron oxidation of protoporphyrinogen-IX to form protoporphyrin-IX.</text>
</comment>
<evidence type="ECO:0000256" key="8">
    <source>
        <dbReference type="ARBA" id="ARBA00023133"/>
    </source>
</evidence>
<reference evidence="13" key="1">
    <citation type="submission" date="2022-10" db="EMBL/GenBank/DDBJ databases">
        <title>Tapping the CABI collections for fungal endophytes: first genome assemblies for Collariella, Neodidymelliopsis, Ascochyta clinopodiicola, Didymella pomorum, Didymosphaeria variabile, Neocosmospora piperis and Neocucurbitaria cava.</title>
        <authorList>
            <person name="Hill R."/>
        </authorList>
    </citation>
    <scope>NUCLEOTIDE SEQUENCE</scope>
    <source>
        <strain evidence="13">IMI 366586</strain>
    </source>
</reference>
<sequence length="575" mass="63081">MSLCRAGSLPAALLSPAAASHRFNGCHRSLYALRNHLRSISGRRAYTTEPKDADIAVLGGGLTGLSAAYYLAKKLPSTANITLYESTDRLGGWIKTDRVPVDVGGKQGVVLFERGSRSLTSLAGNTFRYDDLVLYDLALDLGLKISSPGLKQRYVYYPDHLVTMPPFATITDFLREPLFLQSVGAGIALALNTFRRRQLPNEDYSVAEWLYKITNSRKAAGTISSAMMHGIYGGDINKLSARSVLDRIYWGWYLPNPGLHARPMPMPEKEILEALGKDKEIQKLALSPKNALVDFGDSGMETLPRAMADALRSQPNVTIKTGEHAKSLTYDRDNRKIEIASSKPSEQPQRFDKIISTLSSQDTASLAPDKLRAFSNTHSVSIMRVNLWFPQENIKPPGLGYLIPNSVAPEMNPEHALGVFFDSDVQVRSADEPAGTKLFVLMGGHYYDDPSVKIPSEDEAILQARNLLERHLGIPRDAPCHAVAGFAKNCIPQHNVGHHDLLRDAHKELTSHFDGRLAVAGGSYSRIGTIASLRAGYDTAIATKAGLDATGLEYLNELQDFAVVPIDKIPVRHLK</sequence>
<dbReference type="Proteomes" id="UP001140502">
    <property type="component" value="Unassembled WGS sequence"/>
</dbReference>
<comment type="caution">
    <text evidence="13">The sequence shown here is derived from an EMBL/GenBank/DDBJ whole genome shotgun (WGS) entry which is preliminary data.</text>
</comment>
<name>A0A9W9BI60_9HYPO</name>
<evidence type="ECO:0000256" key="5">
    <source>
        <dbReference type="ARBA" id="ARBA00022630"/>
    </source>
</evidence>
<dbReference type="InterPro" id="IPR002937">
    <property type="entry name" value="Amino_oxidase"/>
</dbReference>
<keyword evidence="9 11" id="KW-0627">Porphyrin biosynthesis</keyword>
<dbReference type="GO" id="GO:0005743">
    <property type="term" value="C:mitochondrial inner membrane"/>
    <property type="evidence" value="ECO:0007669"/>
    <property type="project" value="UniProtKB-SubCell"/>
</dbReference>
<evidence type="ECO:0000256" key="4">
    <source>
        <dbReference type="ARBA" id="ARBA00012867"/>
    </source>
</evidence>
<dbReference type="PANTHER" id="PTHR42923">
    <property type="entry name" value="PROTOPORPHYRINOGEN OXIDASE"/>
    <property type="match status" value="1"/>
</dbReference>
<dbReference type="SUPFAM" id="SSF51905">
    <property type="entry name" value="FAD/NAD(P)-binding domain"/>
    <property type="match status" value="1"/>
</dbReference>
<comment type="pathway">
    <text evidence="2 11">Porphyrin-containing compound metabolism; protoporphyrin-IX biosynthesis; protoporphyrin-IX from protoporphyrinogen-IX: step 1/1.</text>
</comment>
<dbReference type="Gene3D" id="3.50.50.60">
    <property type="entry name" value="FAD/NAD(P)-binding domain"/>
    <property type="match status" value="1"/>
</dbReference>
<proteinExistence type="inferred from homology"/>
<evidence type="ECO:0000256" key="9">
    <source>
        <dbReference type="ARBA" id="ARBA00023244"/>
    </source>
</evidence>
<evidence type="ECO:0000256" key="7">
    <source>
        <dbReference type="ARBA" id="ARBA00023002"/>
    </source>
</evidence>
<feature type="domain" description="Amine oxidase" evidence="12">
    <location>
        <begin position="62"/>
        <end position="523"/>
    </location>
</feature>
<evidence type="ECO:0000256" key="6">
    <source>
        <dbReference type="ARBA" id="ARBA00022827"/>
    </source>
</evidence>
<evidence type="ECO:0000256" key="2">
    <source>
        <dbReference type="ARBA" id="ARBA00005073"/>
    </source>
</evidence>
<dbReference type="GO" id="GO:0004729">
    <property type="term" value="F:oxygen-dependent protoporphyrinogen oxidase activity"/>
    <property type="evidence" value="ECO:0007669"/>
    <property type="project" value="UniProtKB-UniRule"/>
</dbReference>
<protein>
    <recommendedName>
        <fullName evidence="4 11">Protoporphyrinogen oxidase</fullName>
        <ecNumber evidence="4 11">1.3.3.4</ecNumber>
    </recommendedName>
</protein>
<evidence type="ECO:0000259" key="12">
    <source>
        <dbReference type="Pfam" id="PF01593"/>
    </source>
</evidence>
<keyword evidence="7 11" id="KW-0560">Oxidoreductase</keyword>
<evidence type="ECO:0000313" key="14">
    <source>
        <dbReference type="Proteomes" id="UP001140502"/>
    </source>
</evidence>
<dbReference type="OrthoDB" id="438553at2759"/>
<keyword evidence="5 11" id="KW-0285">Flavoprotein</keyword>
<keyword evidence="6 11" id="KW-0274">FAD</keyword>
<dbReference type="SUPFAM" id="SSF54373">
    <property type="entry name" value="FAD-linked reductases, C-terminal domain"/>
    <property type="match status" value="1"/>
</dbReference>
<dbReference type="PANTHER" id="PTHR42923:SF3">
    <property type="entry name" value="PROTOPORPHYRINOGEN OXIDASE"/>
    <property type="match status" value="1"/>
</dbReference>
<accession>A0A9W9BI60</accession>
<keyword evidence="14" id="KW-1185">Reference proteome</keyword>
<dbReference type="GO" id="GO:0006782">
    <property type="term" value="P:protoporphyrinogen IX biosynthetic process"/>
    <property type="evidence" value="ECO:0007669"/>
    <property type="project" value="UniProtKB-UniRule"/>
</dbReference>
<keyword evidence="8 11" id="KW-0350">Heme biosynthesis</keyword>
<evidence type="ECO:0000256" key="11">
    <source>
        <dbReference type="RuleBase" id="RU367069"/>
    </source>
</evidence>
<evidence type="ECO:0000313" key="13">
    <source>
        <dbReference type="EMBL" id="KAJ4313364.1"/>
    </source>
</evidence>
<evidence type="ECO:0000256" key="10">
    <source>
        <dbReference type="ARBA" id="ARBA00047554"/>
    </source>
</evidence>
<dbReference type="InterPro" id="IPR004572">
    <property type="entry name" value="Protoporphyrinogen_oxidase"/>
</dbReference>
<evidence type="ECO:0000256" key="1">
    <source>
        <dbReference type="ARBA" id="ARBA00002600"/>
    </source>
</evidence>
<evidence type="ECO:0000256" key="3">
    <source>
        <dbReference type="ARBA" id="ARBA00010551"/>
    </source>
</evidence>
<comment type="catalytic activity">
    <reaction evidence="10 11">
        <text>protoporphyrinogen IX + 3 O2 = protoporphyrin IX + 3 H2O2</text>
        <dbReference type="Rhea" id="RHEA:25576"/>
        <dbReference type="ChEBI" id="CHEBI:15379"/>
        <dbReference type="ChEBI" id="CHEBI:16240"/>
        <dbReference type="ChEBI" id="CHEBI:57306"/>
        <dbReference type="ChEBI" id="CHEBI:57307"/>
        <dbReference type="EC" id="1.3.3.4"/>
    </reaction>
</comment>
<dbReference type="Pfam" id="PF01593">
    <property type="entry name" value="Amino_oxidase"/>
    <property type="match status" value="1"/>
</dbReference>